<dbReference type="FunCoup" id="B9RIC3">
    <property type="interactions" value="228"/>
</dbReference>
<dbReference type="STRING" id="3988.B9RIC3"/>
<dbReference type="OrthoDB" id="1921697at2759"/>
<evidence type="ECO:0000313" key="3">
    <source>
        <dbReference type="EMBL" id="EEF48895.1"/>
    </source>
</evidence>
<protein>
    <submittedName>
        <fullName evidence="3">Uncharacterized protein</fullName>
    </submittedName>
</protein>
<evidence type="ECO:0000256" key="1">
    <source>
        <dbReference type="SAM" id="Coils"/>
    </source>
</evidence>
<reference evidence="4" key="1">
    <citation type="journal article" date="2010" name="Nat. Biotechnol.">
        <title>Draft genome sequence of the oilseed species Ricinus communis.</title>
        <authorList>
            <person name="Chan A.P."/>
            <person name="Crabtree J."/>
            <person name="Zhao Q."/>
            <person name="Lorenzi H."/>
            <person name="Orvis J."/>
            <person name="Puiu D."/>
            <person name="Melake-Berhan A."/>
            <person name="Jones K.M."/>
            <person name="Redman J."/>
            <person name="Chen G."/>
            <person name="Cahoon E.B."/>
            <person name="Gedil M."/>
            <person name="Stanke M."/>
            <person name="Haas B.J."/>
            <person name="Wortman J.R."/>
            <person name="Fraser-Liggett C.M."/>
            <person name="Ravel J."/>
            <person name="Rabinowicz P.D."/>
        </authorList>
    </citation>
    <scope>NUCLEOTIDE SEQUENCE [LARGE SCALE GENOMIC DNA]</scope>
    <source>
        <strain evidence="4">cv. Hale</strain>
    </source>
</reference>
<keyword evidence="1" id="KW-0175">Coiled coil</keyword>
<dbReference type="PANTHER" id="PTHR35468:SF1">
    <property type="entry name" value="MYOSIN-LIKE PROTEIN"/>
    <property type="match status" value="1"/>
</dbReference>
<dbReference type="Proteomes" id="UP000008311">
    <property type="component" value="Unassembled WGS sequence"/>
</dbReference>
<keyword evidence="4" id="KW-1185">Reference proteome</keyword>
<dbReference type="KEGG" id="rcu:8274443"/>
<organism evidence="3 4">
    <name type="scientific">Ricinus communis</name>
    <name type="common">Castor bean</name>
    <dbReference type="NCBI Taxonomy" id="3988"/>
    <lineage>
        <taxon>Eukaryota</taxon>
        <taxon>Viridiplantae</taxon>
        <taxon>Streptophyta</taxon>
        <taxon>Embryophyta</taxon>
        <taxon>Tracheophyta</taxon>
        <taxon>Spermatophyta</taxon>
        <taxon>Magnoliopsida</taxon>
        <taxon>eudicotyledons</taxon>
        <taxon>Gunneridae</taxon>
        <taxon>Pentapetalae</taxon>
        <taxon>rosids</taxon>
        <taxon>fabids</taxon>
        <taxon>Malpighiales</taxon>
        <taxon>Euphorbiaceae</taxon>
        <taxon>Acalyphoideae</taxon>
        <taxon>Acalypheae</taxon>
        <taxon>Ricinus</taxon>
    </lineage>
</organism>
<dbReference type="PANTHER" id="PTHR35468">
    <property type="entry name" value="MYOSIN-LIKE PROTEIN"/>
    <property type="match status" value="1"/>
</dbReference>
<dbReference type="InParanoid" id="B9RIC3"/>
<feature type="compositionally biased region" description="Basic residues" evidence="2">
    <location>
        <begin position="30"/>
        <end position="40"/>
    </location>
</feature>
<gene>
    <name evidence="3" type="ORF">RCOM_1577780</name>
</gene>
<accession>B9RIC3</accession>
<dbReference type="AlphaFoldDB" id="B9RIC3"/>
<feature type="compositionally biased region" description="Basic and acidic residues" evidence="2">
    <location>
        <begin position="415"/>
        <end position="424"/>
    </location>
</feature>
<dbReference type="eggNOG" id="KOG1502">
    <property type="taxonomic scope" value="Eukaryota"/>
</dbReference>
<feature type="coiled-coil region" evidence="1">
    <location>
        <begin position="116"/>
        <end position="191"/>
    </location>
</feature>
<evidence type="ECO:0000313" key="4">
    <source>
        <dbReference type="Proteomes" id="UP000008311"/>
    </source>
</evidence>
<feature type="region of interest" description="Disordered" evidence="2">
    <location>
        <begin position="415"/>
        <end position="436"/>
    </location>
</feature>
<feature type="region of interest" description="Disordered" evidence="2">
    <location>
        <begin position="17"/>
        <end position="55"/>
    </location>
</feature>
<proteinExistence type="predicted"/>
<name>B9RIC3_RICCO</name>
<feature type="compositionally biased region" description="Low complexity" evidence="2">
    <location>
        <begin position="278"/>
        <end position="291"/>
    </location>
</feature>
<evidence type="ECO:0000256" key="2">
    <source>
        <dbReference type="SAM" id="MobiDB-lite"/>
    </source>
</evidence>
<sequence length="527" mass="60332">MDKVSTITTLTARRPKWQYPPAAPTPRILHLPRRPRRKPQIKANAVKPSSQRDKKGKLETLFDQEREFARGVLPIVMVTDQCQEGRRERVAERESVVMEEEKWRFQAEMLRAECNLLRMEREIAVKKMERRRAQVEKALKSAVQTLLSGRKKISDGKEVSMVLEEEIIKLVEKLEKLQRSSRSRNKDLEVRKCSNFDRQASHLQRRLEKFTGEPDEICVKEIQEMAEASLSIQITSRANENFASNCSSNMEILRRRMERLSKGNLLERMEVEYGSMVSTSNSSASSSAATSKQNEFPEISSSSLRQPCKELKPYEERPCSGGCKAIVRRVVEQVRAETEQWSQMQEMLGQVRHEMEELQVSRDFWEDRALDSDYQIQSLQSAVKEWKLKALSSESKASELQAQASMLSAELEGLKKEKAKERSRSKNLAPNSYDSPNEMEKRVLVCRLKENHHHGKDDGCSHTVGRKKVNACSNSSGLDAAKRSPFKDIGNSSSLPLLPLMRQNSRAVFPLHCPVTSSNGRSFERYS</sequence>
<feature type="region of interest" description="Disordered" evidence="2">
    <location>
        <begin position="277"/>
        <end position="302"/>
    </location>
</feature>
<dbReference type="EMBL" id="EQ973781">
    <property type="protein sequence ID" value="EEF48895.1"/>
    <property type="molecule type" value="Genomic_DNA"/>
</dbReference>